<feature type="signal peptide" evidence="6">
    <location>
        <begin position="1"/>
        <end position="16"/>
    </location>
</feature>
<protein>
    <submittedName>
        <fullName evidence="8">Arylacetamide deacetylase</fullName>
    </submittedName>
</protein>
<feature type="active site" evidence="4 5">
    <location>
        <position position="189"/>
    </location>
</feature>
<dbReference type="AlphaFoldDB" id="A0A8C5PC57"/>
<dbReference type="OrthoDB" id="408631at2759"/>
<dbReference type="InterPro" id="IPR029058">
    <property type="entry name" value="AB_hydrolase_fold"/>
</dbReference>
<evidence type="ECO:0000256" key="4">
    <source>
        <dbReference type="PIRSR" id="PIRSR037251-1"/>
    </source>
</evidence>
<accession>A0A8C5PC57</accession>
<keyword evidence="9" id="KW-1185">Reference proteome</keyword>
<dbReference type="PANTHER" id="PTHR48081">
    <property type="entry name" value="AB HYDROLASE SUPERFAMILY PROTEIN C4A8.06C"/>
    <property type="match status" value="1"/>
</dbReference>
<evidence type="ECO:0000256" key="5">
    <source>
        <dbReference type="PROSITE-ProRule" id="PRU10038"/>
    </source>
</evidence>
<evidence type="ECO:0000256" key="1">
    <source>
        <dbReference type="ARBA" id="ARBA00010515"/>
    </source>
</evidence>
<evidence type="ECO:0000259" key="7">
    <source>
        <dbReference type="Pfam" id="PF07859"/>
    </source>
</evidence>
<organism evidence="8 9">
    <name type="scientific">Leptobrachium leishanense</name>
    <name type="common">Leishan spiny toad</name>
    <dbReference type="NCBI Taxonomy" id="445787"/>
    <lineage>
        <taxon>Eukaryota</taxon>
        <taxon>Metazoa</taxon>
        <taxon>Chordata</taxon>
        <taxon>Craniata</taxon>
        <taxon>Vertebrata</taxon>
        <taxon>Euteleostomi</taxon>
        <taxon>Amphibia</taxon>
        <taxon>Batrachia</taxon>
        <taxon>Anura</taxon>
        <taxon>Pelobatoidea</taxon>
        <taxon>Megophryidae</taxon>
        <taxon>Leptobrachium</taxon>
    </lineage>
</organism>
<dbReference type="InterPro" id="IPR017157">
    <property type="entry name" value="Arylacetamide_deacetylase"/>
</dbReference>
<evidence type="ECO:0000256" key="6">
    <source>
        <dbReference type="SAM" id="SignalP"/>
    </source>
</evidence>
<name>A0A8C5PC57_9ANUR</name>
<gene>
    <name evidence="8" type="primary">AADAC</name>
</gene>
<keyword evidence="3" id="KW-1015">Disulfide bond</keyword>
<dbReference type="GO" id="GO:0052689">
    <property type="term" value="F:carboxylic ester hydrolase activity"/>
    <property type="evidence" value="ECO:0007669"/>
    <property type="project" value="InterPro"/>
</dbReference>
<dbReference type="Gene3D" id="3.40.50.1820">
    <property type="entry name" value="alpha/beta hydrolase"/>
    <property type="match status" value="1"/>
</dbReference>
<dbReference type="SUPFAM" id="SSF53474">
    <property type="entry name" value="alpha/beta-Hydrolases"/>
    <property type="match status" value="1"/>
</dbReference>
<dbReference type="Pfam" id="PF07859">
    <property type="entry name" value="Abhydrolase_3"/>
    <property type="match status" value="2"/>
</dbReference>
<keyword evidence="2" id="KW-0378">Hydrolase</keyword>
<reference evidence="8" key="2">
    <citation type="submission" date="2025-09" db="UniProtKB">
        <authorList>
            <consortium name="Ensembl"/>
        </authorList>
    </citation>
    <scope>IDENTIFICATION</scope>
</reference>
<feature type="active site" evidence="4">
    <location>
        <position position="342"/>
    </location>
</feature>
<evidence type="ECO:0000313" key="9">
    <source>
        <dbReference type="Proteomes" id="UP000694569"/>
    </source>
</evidence>
<dbReference type="GO" id="GO:0016020">
    <property type="term" value="C:membrane"/>
    <property type="evidence" value="ECO:0007669"/>
    <property type="project" value="InterPro"/>
</dbReference>
<dbReference type="Ensembl" id="ENSLLET00000012715.1">
    <property type="protein sequence ID" value="ENSLLEP00000012234.1"/>
    <property type="gene ID" value="ENSLLEG00000007776.1"/>
</dbReference>
<comment type="similarity">
    <text evidence="1">Belongs to the 'GDXG' lipolytic enzyme family.</text>
</comment>
<dbReference type="GeneTree" id="ENSGT00940000155975"/>
<evidence type="ECO:0000256" key="2">
    <source>
        <dbReference type="ARBA" id="ARBA00022801"/>
    </source>
</evidence>
<feature type="domain" description="Alpha/beta hydrolase fold-3" evidence="7">
    <location>
        <begin position="107"/>
        <end position="266"/>
    </location>
</feature>
<dbReference type="InterPro" id="IPR033140">
    <property type="entry name" value="Lipase_GDXG_put_SER_AS"/>
</dbReference>
<dbReference type="PIRSF" id="PIRSF037251">
    <property type="entry name" value="Arylacetamide_deacetylase"/>
    <property type="match status" value="1"/>
</dbReference>
<feature type="chain" id="PRO_5033997456" evidence="6">
    <location>
        <begin position="17"/>
        <end position="402"/>
    </location>
</feature>
<dbReference type="Proteomes" id="UP000694569">
    <property type="component" value="Unplaced"/>
</dbReference>
<reference evidence="8" key="1">
    <citation type="submission" date="2025-08" db="UniProtKB">
        <authorList>
            <consortium name="Ensembl"/>
        </authorList>
    </citation>
    <scope>IDENTIFICATION</scope>
</reference>
<sequence>MASKLLCFGLLSVLLAYYIYKPLPDDIEEKWKVLVLDAAFRTLGHAGSFAELLGLKHYMDVLMLLTYAEYAEPTSDENVTVSDTTFNNIPVRLYIPKKSSDRLKRAVLYIHGGGWCLGSGTMMPYDLLSRKTAQTLNAVVVSIDYRLAPKFHFPTQFDDVYSVVKYFLNENILKKYSVDPRHIAVAGDSAGGNLAAAVAQKQLNDPEIKAKLKIQALIYPALQDIDLNTPSYQENGNMPILSLSLMVRFWSEYITTDKTLYEAMFSNTHIPREKADVFKYVNWSTLLPENLSKNYVYSPQYGNSEFIKKYPAILDSIASPLLAEDQMLNGLPLTYVLTCMYDVLRDDGFMYVARLRQAGVQVVHDHYDKAFHGMLLMTVKPLDLDLAEHMTEKYLNWLNDHL</sequence>
<feature type="active site" evidence="4">
    <location>
        <position position="372"/>
    </location>
</feature>
<feature type="domain" description="Alpha/beta hydrolase fold-3" evidence="7">
    <location>
        <begin position="314"/>
        <end position="375"/>
    </location>
</feature>
<dbReference type="PANTHER" id="PTHR48081:SF28">
    <property type="entry name" value="ALPHA_BETA HYDROLASE FOLD-3 DOMAIN-CONTAINING PROTEIN"/>
    <property type="match status" value="1"/>
</dbReference>
<dbReference type="PROSITE" id="PS01174">
    <property type="entry name" value="LIPASE_GDXG_SER"/>
    <property type="match status" value="1"/>
</dbReference>
<dbReference type="InterPro" id="IPR050300">
    <property type="entry name" value="GDXG_lipolytic_enzyme"/>
</dbReference>
<keyword evidence="6" id="KW-0732">Signal</keyword>
<evidence type="ECO:0000256" key="3">
    <source>
        <dbReference type="ARBA" id="ARBA00023157"/>
    </source>
</evidence>
<evidence type="ECO:0000313" key="8">
    <source>
        <dbReference type="Ensembl" id="ENSLLEP00000012234.1"/>
    </source>
</evidence>
<dbReference type="InterPro" id="IPR013094">
    <property type="entry name" value="AB_hydrolase_3"/>
</dbReference>
<proteinExistence type="inferred from homology"/>